<evidence type="ECO:0000313" key="2">
    <source>
        <dbReference type="EMBL" id="MBX39937.1"/>
    </source>
</evidence>
<dbReference type="EMBL" id="GGEC01059453">
    <property type="protein sequence ID" value="MBX39937.1"/>
    <property type="molecule type" value="Transcribed_RNA"/>
</dbReference>
<protein>
    <submittedName>
        <fullName evidence="2">Uncharacterized protein</fullName>
    </submittedName>
</protein>
<reference evidence="2" key="1">
    <citation type="submission" date="2018-02" db="EMBL/GenBank/DDBJ databases">
        <title>Rhizophora mucronata_Transcriptome.</title>
        <authorList>
            <person name="Meera S.P."/>
            <person name="Sreeshan A."/>
            <person name="Augustine A."/>
        </authorList>
    </citation>
    <scope>NUCLEOTIDE SEQUENCE</scope>
    <source>
        <tissue evidence="2">Leaf</tissue>
    </source>
</reference>
<name>A0A2P2NBU3_RHIMU</name>
<organism evidence="2">
    <name type="scientific">Rhizophora mucronata</name>
    <name type="common">Asiatic mangrove</name>
    <dbReference type="NCBI Taxonomy" id="61149"/>
    <lineage>
        <taxon>Eukaryota</taxon>
        <taxon>Viridiplantae</taxon>
        <taxon>Streptophyta</taxon>
        <taxon>Embryophyta</taxon>
        <taxon>Tracheophyta</taxon>
        <taxon>Spermatophyta</taxon>
        <taxon>Magnoliopsida</taxon>
        <taxon>eudicotyledons</taxon>
        <taxon>Gunneridae</taxon>
        <taxon>Pentapetalae</taxon>
        <taxon>rosids</taxon>
        <taxon>fabids</taxon>
        <taxon>Malpighiales</taxon>
        <taxon>Rhizophoraceae</taxon>
        <taxon>Rhizophora</taxon>
    </lineage>
</organism>
<evidence type="ECO:0000256" key="1">
    <source>
        <dbReference type="SAM" id="MobiDB-lite"/>
    </source>
</evidence>
<dbReference type="AlphaFoldDB" id="A0A2P2NBU3"/>
<feature type="compositionally biased region" description="Polar residues" evidence="1">
    <location>
        <begin position="1"/>
        <end position="12"/>
    </location>
</feature>
<feature type="region of interest" description="Disordered" evidence="1">
    <location>
        <begin position="1"/>
        <end position="34"/>
    </location>
</feature>
<proteinExistence type="predicted"/>
<accession>A0A2P2NBU3</accession>
<sequence>MHKISSTCSMKTYKTIRSDQKSPKLKKTCEQNTE</sequence>